<organism evidence="22 23">
    <name type="scientific">Cryptotermes secundus</name>
    <dbReference type="NCBI Taxonomy" id="105785"/>
    <lineage>
        <taxon>Eukaryota</taxon>
        <taxon>Metazoa</taxon>
        <taxon>Ecdysozoa</taxon>
        <taxon>Arthropoda</taxon>
        <taxon>Hexapoda</taxon>
        <taxon>Insecta</taxon>
        <taxon>Pterygota</taxon>
        <taxon>Neoptera</taxon>
        <taxon>Polyneoptera</taxon>
        <taxon>Dictyoptera</taxon>
        <taxon>Blattodea</taxon>
        <taxon>Blattoidea</taxon>
        <taxon>Termitoidae</taxon>
        <taxon>Kalotermitidae</taxon>
        <taxon>Cryptotermitinae</taxon>
        <taxon>Cryptotermes</taxon>
    </lineage>
</organism>
<evidence type="ECO:0000256" key="8">
    <source>
        <dbReference type="ARBA" id="ARBA00022771"/>
    </source>
</evidence>
<evidence type="ECO:0000256" key="16">
    <source>
        <dbReference type="ARBA" id="ARBA00049447"/>
    </source>
</evidence>
<keyword evidence="6 18" id="KW-0479">Metal-binding</keyword>
<evidence type="ECO:0000256" key="7">
    <source>
        <dbReference type="ARBA" id="ARBA00022737"/>
    </source>
</evidence>
<dbReference type="GO" id="GO:0003723">
    <property type="term" value="F:RNA binding"/>
    <property type="evidence" value="ECO:0007669"/>
    <property type="project" value="TreeGrafter"/>
</dbReference>
<dbReference type="PROSITE" id="PS50103">
    <property type="entry name" value="ZF_C3H1"/>
    <property type="match status" value="1"/>
</dbReference>
<dbReference type="GO" id="GO:0006397">
    <property type="term" value="P:mRNA processing"/>
    <property type="evidence" value="ECO:0007669"/>
    <property type="project" value="UniProtKB-KW"/>
</dbReference>
<evidence type="ECO:0000256" key="4">
    <source>
        <dbReference type="ARBA" id="ARBA00022664"/>
    </source>
</evidence>
<evidence type="ECO:0000256" key="5">
    <source>
        <dbReference type="ARBA" id="ARBA00022694"/>
    </source>
</evidence>
<comment type="catalytic activity">
    <reaction evidence="17">
        <text>5,6-dihydrouridine(47) in tRNA + NADP(+) = uridine(47) in tRNA + NADPH + H(+)</text>
        <dbReference type="Rhea" id="RHEA:53360"/>
        <dbReference type="Rhea" id="RHEA-COMP:13539"/>
        <dbReference type="Rhea" id="RHEA-COMP:13540"/>
        <dbReference type="ChEBI" id="CHEBI:15378"/>
        <dbReference type="ChEBI" id="CHEBI:57783"/>
        <dbReference type="ChEBI" id="CHEBI:58349"/>
        <dbReference type="ChEBI" id="CHEBI:65315"/>
        <dbReference type="ChEBI" id="CHEBI:74443"/>
        <dbReference type="EC" id="1.3.1.89"/>
    </reaction>
    <physiologicalReaction direction="right-to-left" evidence="17">
        <dbReference type="Rhea" id="RHEA:53362"/>
    </physiologicalReaction>
</comment>
<dbReference type="EMBL" id="NEVH01018373">
    <property type="protein sequence ID" value="PNF23625.1"/>
    <property type="molecule type" value="Genomic_DNA"/>
</dbReference>
<keyword evidence="2 19" id="KW-0285">Flavoprotein</keyword>
<evidence type="ECO:0000313" key="22">
    <source>
        <dbReference type="EMBL" id="PNF23625.1"/>
    </source>
</evidence>
<dbReference type="InterPro" id="IPR013785">
    <property type="entry name" value="Aldolase_TIM"/>
</dbReference>
<feature type="region of interest" description="Disordered" evidence="20">
    <location>
        <begin position="46"/>
        <end position="88"/>
    </location>
</feature>
<evidence type="ECO:0000256" key="6">
    <source>
        <dbReference type="ARBA" id="ARBA00022723"/>
    </source>
</evidence>
<feature type="zinc finger region" description="C3H1-type" evidence="18">
    <location>
        <begin position="139"/>
        <end position="164"/>
    </location>
</feature>
<keyword evidence="5 19" id="KW-0819">tRNA processing</keyword>
<comment type="catalytic activity">
    <reaction evidence="14">
        <text>5,6-dihydrouridine(47) in tRNA + NAD(+) = uridine(47) in tRNA + NADH + H(+)</text>
        <dbReference type="Rhea" id="RHEA:53364"/>
        <dbReference type="Rhea" id="RHEA-COMP:13539"/>
        <dbReference type="Rhea" id="RHEA-COMP:13540"/>
        <dbReference type="ChEBI" id="CHEBI:15378"/>
        <dbReference type="ChEBI" id="CHEBI:57540"/>
        <dbReference type="ChEBI" id="CHEBI:57945"/>
        <dbReference type="ChEBI" id="CHEBI:65315"/>
        <dbReference type="ChEBI" id="CHEBI:74443"/>
        <dbReference type="EC" id="1.3.1.89"/>
    </reaction>
    <physiologicalReaction direction="right-to-left" evidence="14">
        <dbReference type="Rhea" id="RHEA:53366"/>
    </physiologicalReaction>
</comment>
<evidence type="ECO:0000256" key="20">
    <source>
        <dbReference type="SAM" id="MobiDB-lite"/>
    </source>
</evidence>
<dbReference type="GO" id="GO:0106414">
    <property type="term" value="F:mRNA dihydrouridine synthase activity"/>
    <property type="evidence" value="ECO:0007669"/>
    <property type="project" value="RHEA"/>
</dbReference>
<dbReference type="FunFam" id="3.20.20.70:FF:000067">
    <property type="entry name" value="tRNA-dihydrouridine(47) synthase [NAD(P)(+)]"/>
    <property type="match status" value="1"/>
</dbReference>
<reference evidence="22 23" key="1">
    <citation type="submission" date="2017-12" db="EMBL/GenBank/DDBJ databases">
        <title>Hemimetabolous genomes reveal molecular basis of termite eusociality.</title>
        <authorList>
            <person name="Harrison M.C."/>
            <person name="Jongepier E."/>
            <person name="Robertson H.M."/>
            <person name="Arning N."/>
            <person name="Bitard-Feildel T."/>
            <person name="Chao H."/>
            <person name="Childers C.P."/>
            <person name="Dinh H."/>
            <person name="Doddapaneni H."/>
            <person name="Dugan S."/>
            <person name="Gowin J."/>
            <person name="Greiner C."/>
            <person name="Han Y."/>
            <person name="Hu H."/>
            <person name="Hughes D.S.T."/>
            <person name="Huylmans A.-K."/>
            <person name="Kemena C."/>
            <person name="Kremer L.P.M."/>
            <person name="Lee S.L."/>
            <person name="Lopez-Ezquerra A."/>
            <person name="Mallet L."/>
            <person name="Monroy-Kuhn J.M."/>
            <person name="Moser A."/>
            <person name="Murali S.C."/>
            <person name="Muzny D.M."/>
            <person name="Otani S."/>
            <person name="Piulachs M.-D."/>
            <person name="Poelchau M."/>
            <person name="Qu J."/>
            <person name="Schaub F."/>
            <person name="Wada-Katsumata A."/>
            <person name="Worley K.C."/>
            <person name="Xie Q."/>
            <person name="Ylla G."/>
            <person name="Poulsen M."/>
            <person name="Gibbs R.A."/>
            <person name="Schal C."/>
            <person name="Richards S."/>
            <person name="Belles X."/>
            <person name="Korb J."/>
            <person name="Bornberg-Bauer E."/>
        </authorList>
    </citation>
    <scope>NUCLEOTIDE SEQUENCE [LARGE SCALE GENOMIC DNA]</scope>
    <source>
        <tissue evidence="22">Whole body</tissue>
    </source>
</reference>
<keyword evidence="8 18" id="KW-0863">Zinc-finger</keyword>
<keyword evidence="12" id="KW-0520">NAD</keyword>
<dbReference type="Gene3D" id="3.20.20.70">
    <property type="entry name" value="Aldolase class I"/>
    <property type="match status" value="1"/>
</dbReference>
<comment type="caution">
    <text evidence="22">The sequence shown here is derived from an EMBL/GenBank/DDBJ whole genome shotgun (WGS) entry which is preliminary data.</text>
</comment>
<keyword evidence="7" id="KW-0677">Repeat</keyword>
<comment type="function">
    <text evidence="13">Catalyzes the synthesis of dihydrouridine, a modified base, in various RNAs, such as tRNAs, mRNAs and some long non-coding RNAs (lncRNAs). Mainly modifies the uridine in position 47 (U47) in the D-loop of most cytoplasmic tRNAs. Also able to mediate the formation of dihydrouridine in some mRNAs, thereby regulating their translation.</text>
</comment>
<accession>A0A2J7Q4W9</accession>
<keyword evidence="23" id="KW-1185">Reference proteome</keyword>
<evidence type="ECO:0000256" key="12">
    <source>
        <dbReference type="ARBA" id="ARBA00023027"/>
    </source>
</evidence>
<dbReference type="GO" id="GO:0102265">
    <property type="term" value="F:tRNA-dihydrouridine47 synthase activity"/>
    <property type="evidence" value="ECO:0007669"/>
    <property type="project" value="UniProtKB-EC"/>
</dbReference>
<name>A0A2J7Q4W9_9NEOP</name>
<evidence type="ECO:0000259" key="21">
    <source>
        <dbReference type="PROSITE" id="PS50103"/>
    </source>
</evidence>
<comment type="similarity">
    <text evidence="19">Belongs to the dus family. Dus3 subfamily.</text>
</comment>
<evidence type="ECO:0000256" key="19">
    <source>
        <dbReference type="RuleBase" id="RU291113"/>
    </source>
</evidence>
<dbReference type="EC" id="1.3.1.-" evidence="19"/>
<comment type="catalytic activity">
    <reaction evidence="16">
        <text>a 5,6-dihydrouridine in mRNA + NADP(+) = a uridine in mRNA + NADPH + H(+)</text>
        <dbReference type="Rhea" id="RHEA:69855"/>
        <dbReference type="Rhea" id="RHEA-COMP:14658"/>
        <dbReference type="Rhea" id="RHEA-COMP:17789"/>
        <dbReference type="ChEBI" id="CHEBI:15378"/>
        <dbReference type="ChEBI" id="CHEBI:57783"/>
        <dbReference type="ChEBI" id="CHEBI:58349"/>
        <dbReference type="ChEBI" id="CHEBI:65315"/>
        <dbReference type="ChEBI" id="CHEBI:74443"/>
    </reaction>
    <physiologicalReaction direction="right-to-left" evidence="16">
        <dbReference type="Rhea" id="RHEA:69857"/>
    </physiologicalReaction>
</comment>
<evidence type="ECO:0000256" key="18">
    <source>
        <dbReference type="PROSITE-ProRule" id="PRU00723"/>
    </source>
</evidence>
<keyword evidence="9 18" id="KW-0862">Zinc</keyword>
<evidence type="ECO:0000256" key="13">
    <source>
        <dbReference type="ARBA" id="ARBA00045365"/>
    </source>
</evidence>
<comment type="catalytic activity">
    <reaction evidence="15">
        <text>a 5,6-dihydrouridine in mRNA + NAD(+) = a uridine in mRNA + NADH + H(+)</text>
        <dbReference type="Rhea" id="RHEA:69851"/>
        <dbReference type="Rhea" id="RHEA-COMP:14658"/>
        <dbReference type="Rhea" id="RHEA-COMP:17789"/>
        <dbReference type="ChEBI" id="CHEBI:15378"/>
        <dbReference type="ChEBI" id="CHEBI:57540"/>
        <dbReference type="ChEBI" id="CHEBI:57945"/>
        <dbReference type="ChEBI" id="CHEBI:65315"/>
        <dbReference type="ChEBI" id="CHEBI:74443"/>
    </reaction>
    <physiologicalReaction direction="right-to-left" evidence="15">
        <dbReference type="Rhea" id="RHEA:69853"/>
    </physiologicalReaction>
</comment>
<dbReference type="InterPro" id="IPR018517">
    <property type="entry name" value="tRNA_hU_synthase_CS"/>
</dbReference>
<feature type="compositionally biased region" description="Basic residues" evidence="20">
    <location>
        <begin position="67"/>
        <end position="83"/>
    </location>
</feature>
<dbReference type="GO" id="GO:0050660">
    <property type="term" value="F:flavin adenine dinucleotide binding"/>
    <property type="evidence" value="ECO:0007669"/>
    <property type="project" value="UniProtKB-UniRule"/>
</dbReference>
<dbReference type="Pfam" id="PF25585">
    <property type="entry name" value="zf-CCCH_DUS3L"/>
    <property type="match status" value="1"/>
</dbReference>
<evidence type="ECO:0000256" key="15">
    <source>
        <dbReference type="ARBA" id="ARBA00048342"/>
    </source>
</evidence>
<dbReference type="STRING" id="105785.A0A2J7Q4W9"/>
<dbReference type="CDD" id="cd02801">
    <property type="entry name" value="DUS_like_FMN"/>
    <property type="match status" value="1"/>
</dbReference>
<dbReference type="GO" id="GO:0008270">
    <property type="term" value="F:zinc ion binding"/>
    <property type="evidence" value="ECO:0007669"/>
    <property type="project" value="UniProtKB-KW"/>
</dbReference>
<dbReference type="InterPro" id="IPR000571">
    <property type="entry name" value="Znf_CCCH"/>
</dbReference>
<dbReference type="InParanoid" id="A0A2J7Q4W9"/>
<dbReference type="PROSITE" id="PS01136">
    <property type="entry name" value="UPF0034"/>
    <property type="match status" value="1"/>
</dbReference>
<keyword evidence="10" id="KW-0521">NADP</keyword>
<dbReference type="AlphaFoldDB" id="A0A2J7Q4W9"/>
<keyword evidence="3 19" id="KW-0288">FMN</keyword>
<keyword evidence="4" id="KW-0507">mRNA processing</keyword>
<feature type="region of interest" description="Disordered" evidence="20">
    <location>
        <begin position="221"/>
        <end position="246"/>
    </location>
</feature>
<evidence type="ECO:0000256" key="11">
    <source>
        <dbReference type="ARBA" id="ARBA00023002"/>
    </source>
</evidence>
<dbReference type="FunCoup" id="A0A2J7Q4W9">
    <property type="interactions" value="1192"/>
</dbReference>
<evidence type="ECO:0000256" key="17">
    <source>
        <dbReference type="ARBA" id="ARBA00049513"/>
    </source>
</evidence>
<dbReference type="InterPro" id="IPR035587">
    <property type="entry name" value="DUS-like_FMN-bd"/>
</dbReference>
<feature type="domain" description="C3H1-type" evidence="21">
    <location>
        <begin position="139"/>
        <end position="164"/>
    </location>
</feature>
<dbReference type="PANTHER" id="PTHR45846">
    <property type="entry name" value="TRNA-DIHYDROURIDINE(47) SYNTHASE [NAD(P)(+)]-LIKE"/>
    <property type="match status" value="1"/>
</dbReference>
<dbReference type="SUPFAM" id="SSF51395">
    <property type="entry name" value="FMN-linked oxidoreductases"/>
    <property type="match status" value="1"/>
</dbReference>
<evidence type="ECO:0000256" key="10">
    <source>
        <dbReference type="ARBA" id="ARBA00022857"/>
    </source>
</evidence>
<dbReference type="OrthoDB" id="259935at2759"/>
<evidence type="ECO:0000256" key="3">
    <source>
        <dbReference type="ARBA" id="ARBA00022643"/>
    </source>
</evidence>
<dbReference type="PANTHER" id="PTHR45846:SF1">
    <property type="entry name" value="TRNA-DIHYDROURIDINE(47) SYNTHASE [NAD(P)(+)]-LIKE"/>
    <property type="match status" value="1"/>
</dbReference>
<proteinExistence type="inferred from homology"/>
<dbReference type="Pfam" id="PF01207">
    <property type="entry name" value="Dus"/>
    <property type="match status" value="1"/>
</dbReference>
<comment type="cofactor">
    <cofactor evidence="1 19">
        <name>FMN</name>
        <dbReference type="ChEBI" id="CHEBI:58210"/>
    </cofactor>
</comment>
<protein>
    <recommendedName>
        <fullName evidence="19">tRNA-dihydrouridine(47) synthase [NAD(P)(+)]</fullName>
        <ecNumber evidence="19">1.3.1.-</ecNumber>
    </recommendedName>
    <alternativeName>
        <fullName evidence="19">tRNA-dihydrouridine synthase 3</fullName>
    </alternativeName>
</protein>
<evidence type="ECO:0000256" key="14">
    <source>
        <dbReference type="ARBA" id="ARBA00048266"/>
    </source>
</evidence>
<evidence type="ECO:0000256" key="2">
    <source>
        <dbReference type="ARBA" id="ARBA00022630"/>
    </source>
</evidence>
<evidence type="ECO:0000313" key="23">
    <source>
        <dbReference type="Proteomes" id="UP000235965"/>
    </source>
</evidence>
<gene>
    <name evidence="22" type="primary">DUS3L_2</name>
    <name evidence="22" type="ORF">B7P43_G03043</name>
</gene>
<dbReference type="Proteomes" id="UP000235965">
    <property type="component" value="Unassembled WGS sequence"/>
</dbReference>
<evidence type="ECO:0000256" key="9">
    <source>
        <dbReference type="ARBA" id="ARBA00022833"/>
    </source>
</evidence>
<keyword evidence="11 19" id="KW-0560">Oxidoreductase</keyword>
<feature type="compositionally biased region" description="Polar residues" evidence="20">
    <location>
        <begin position="221"/>
        <end position="235"/>
    </location>
</feature>
<evidence type="ECO:0000256" key="1">
    <source>
        <dbReference type="ARBA" id="ARBA00001917"/>
    </source>
</evidence>
<sequence length="657" mass="74448">MSGFKEPDAERKSGVAVIKAEYVISDHKRTLLLDCITESDKEKLAAQDGDNNNKCNDNTDDASQPYKKQKLSKGEKKRLRGQNKARPMPFKHNQEMSLCRTLIDVAENEELPICNNYKCSFLHDVSAYLAAKPPDLNSTCYVYSTQGRCPRGASCRFGSQHLTPSGRNIINFSLYERHLKAKSTVNHLDKSIQFNLRKRCYDFSKSGSVIAKYDKYKGKISNGNSKNSVEQNENSKQQRTESGEDNTFCPVDGDTGLICEIEPENISESENCIDGGGAKSSHNSRQCGAITDEDVIQVRKEERKQVNWKGKLYLSPLTTVGNLPFRRICKEFGAEITCGEMAMATSLLQGLQQEWALVKRHTSEDLFGVQLCGNNPHVMTRCAQMLEETTHIDFIDINLGCPIEFVYQQGGGSGLLRREKALESVIRCMSNVIDLPLTLKTRTGVYTDKNILHTLIPKFQDWGVSLVTVHGRSREQRYTKKADWDYIEQCAQLGAPVPVFGNGDVLSYEDYEQALVNSPSVAGIMIGRGALIKPWIFTEVKEQRHWDISSSERLDILKKYVNYGLEHWGSDTKGVENTRRFLLEWLSFLHRYIPVGLLEYPPQKINQRPPYYHGRDELETLMASPSCADWLRISEMLLGPVPDNYQFLPKHKANAWK</sequence>